<name>A0AAD7SNP1_9TELE</name>
<sequence>MMGDEGHGCHNDLAARAPSRGRFATPAAAAVCHSISRPVPAVIQAGASRLDRSALGRGQQLPLSAGTRSQMHYVIIKSSDRQATLSDSHLFGERGGRNFGGATVFGKRQDEAAPAAGSCEPPPSRPYEPVPLLGRSAKPATGSAAPSSEKK</sequence>
<organism evidence="2 3">
    <name type="scientific">Aldrovandia affinis</name>
    <dbReference type="NCBI Taxonomy" id="143900"/>
    <lineage>
        <taxon>Eukaryota</taxon>
        <taxon>Metazoa</taxon>
        <taxon>Chordata</taxon>
        <taxon>Craniata</taxon>
        <taxon>Vertebrata</taxon>
        <taxon>Euteleostomi</taxon>
        <taxon>Actinopterygii</taxon>
        <taxon>Neopterygii</taxon>
        <taxon>Teleostei</taxon>
        <taxon>Notacanthiformes</taxon>
        <taxon>Halosauridae</taxon>
        <taxon>Aldrovandia</taxon>
    </lineage>
</organism>
<reference evidence="2" key="1">
    <citation type="journal article" date="2023" name="Science">
        <title>Genome structures resolve the early diversification of teleost fishes.</title>
        <authorList>
            <person name="Parey E."/>
            <person name="Louis A."/>
            <person name="Montfort J."/>
            <person name="Bouchez O."/>
            <person name="Roques C."/>
            <person name="Iampietro C."/>
            <person name="Lluch J."/>
            <person name="Castinel A."/>
            <person name="Donnadieu C."/>
            <person name="Desvignes T."/>
            <person name="Floi Bucao C."/>
            <person name="Jouanno E."/>
            <person name="Wen M."/>
            <person name="Mejri S."/>
            <person name="Dirks R."/>
            <person name="Jansen H."/>
            <person name="Henkel C."/>
            <person name="Chen W.J."/>
            <person name="Zahm M."/>
            <person name="Cabau C."/>
            <person name="Klopp C."/>
            <person name="Thompson A.W."/>
            <person name="Robinson-Rechavi M."/>
            <person name="Braasch I."/>
            <person name="Lecointre G."/>
            <person name="Bobe J."/>
            <person name="Postlethwait J.H."/>
            <person name="Berthelot C."/>
            <person name="Roest Crollius H."/>
            <person name="Guiguen Y."/>
        </authorList>
    </citation>
    <scope>NUCLEOTIDE SEQUENCE</scope>
    <source>
        <strain evidence="2">NC1722</strain>
    </source>
</reference>
<evidence type="ECO:0000256" key="1">
    <source>
        <dbReference type="SAM" id="MobiDB-lite"/>
    </source>
</evidence>
<evidence type="ECO:0000313" key="2">
    <source>
        <dbReference type="EMBL" id="KAJ8405805.1"/>
    </source>
</evidence>
<proteinExistence type="predicted"/>
<feature type="compositionally biased region" description="Pro residues" evidence="1">
    <location>
        <begin position="120"/>
        <end position="129"/>
    </location>
</feature>
<feature type="region of interest" description="Disordered" evidence="1">
    <location>
        <begin position="93"/>
        <end position="151"/>
    </location>
</feature>
<dbReference type="AlphaFoldDB" id="A0AAD7SNP1"/>
<accession>A0AAD7SNP1</accession>
<keyword evidence="3" id="KW-1185">Reference proteome</keyword>
<protein>
    <submittedName>
        <fullName evidence="2">Uncharacterized protein</fullName>
    </submittedName>
</protein>
<dbReference type="EMBL" id="JAINUG010000046">
    <property type="protein sequence ID" value="KAJ8405805.1"/>
    <property type="molecule type" value="Genomic_DNA"/>
</dbReference>
<gene>
    <name evidence="2" type="ORF">AAFF_G00312420</name>
</gene>
<comment type="caution">
    <text evidence="2">The sequence shown here is derived from an EMBL/GenBank/DDBJ whole genome shotgun (WGS) entry which is preliminary data.</text>
</comment>
<evidence type="ECO:0000313" key="3">
    <source>
        <dbReference type="Proteomes" id="UP001221898"/>
    </source>
</evidence>
<dbReference type="Proteomes" id="UP001221898">
    <property type="component" value="Unassembled WGS sequence"/>
</dbReference>